<proteinExistence type="predicted"/>
<evidence type="ECO:0000313" key="2">
    <source>
        <dbReference type="EMBL" id="TID04102.1"/>
    </source>
</evidence>
<feature type="domain" description="Amidohydrolase-related" evidence="1">
    <location>
        <begin position="41"/>
        <end position="308"/>
    </location>
</feature>
<dbReference type="GO" id="GO:0016787">
    <property type="term" value="F:hydrolase activity"/>
    <property type="evidence" value="ECO:0007669"/>
    <property type="project" value="UniProtKB-KW"/>
</dbReference>
<keyword evidence="2" id="KW-0378">Hydrolase</keyword>
<name>A0A4V4NDF2_9PEZI</name>
<dbReference type="InterPro" id="IPR052358">
    <property type="entry name" value="Aro_Compnd_Degr_Hydrolases"/>
</dbReference>
<dbReference type="OrthoDB" id="2135488at2759"/>
<evidence type="ECO:0000313" key="3">
    <source>
        <dbReference type="Proteomes" id="UP000305883"/>
    </source>
</evidence>
<dbReference type="SUPFAM" id="SSF51556">
    <property type="entry name" value="Metallo-dependent hydrolases"/>
    <property type="match status" value="1"/>
</dbReference>
<gene>
    <name evidence="2" type="ORF">CH35J_002012</name>
</gene>
<dbReference type="Pfam" id="PF04909">
    <property type="entry name" value="Amidohydro_2"/>
    <property type="match status" value="1"/>
</dbReference>
<reference evidence="2 3" key="1">
    <citation type="journal article" date="2019" name="Genome Biol. Evol.">
        <title>Genomic Plasticity Mediated by Transposable Elements in the Plant Pathogenic Fungus Colletotrichum higginsianum.</title>
        <authorList>
            <person name="Tsushima A."/>
            <person name="Gan P."/>
            <person name="Kumakura N."/>
            <person name="Narusaka M."/>
            <person name="Takano Y."/>
            <person name="Narusaka Y."/>
            <person name="Shirasu K."/>
        </authorList>
    </citation>
    <scope>NUCLEOTIDE SEQUENCE [LARGE SCALE GENOMIC DNA]</scope>
    <source>
        <strain evidence="2 3">MAFF305635-RFP</strain>
    </source>
</reference>
<dbReference type="EMBL" id="MWPZ01000002">
    <property type="protein sequence ID" value="TID04102.1"/>
    <property type="molecule type" value="Genomic_DNA"/>
</dbReference>
<organism evidence="2 3">
    <name type="scientific">Colletotrichum higginsianum</name>
    <dbReference type="NCBI Taxonomy" id="80884"/>
    <lineage>
        <taxon>Eukaryota</taxon>
        <taxon>Fungi</taxon>
        <taxon>Dikarya</taxon>
        <taxon>Ascomycota</taxon>
        <taxon>Pezizomycotina</taxon>
        <taxon>Sordariomycetes</taxon>
        <taxon>Hypocreomycetidae</taxon>
        <taxon>Glomerellales</taxon>
        <taxon>Glomerellaceae</taxon>
        <taxon>Colletotrichum</taxon>
        <taxon>Colletotrichum destructivum species complex</taxon>
    </lineage>
</organism>
<comment type="caution">
    <text evidence="2">The sequence shown here is derived from an EMBL/GenBank/DDBJ whole genome shotgun (WGS) entry which is preliminary data.</text>
</comment>
<dbReference type="PANTHER" id="PTHR35563:SF2">
    <property type="entry name" value="BARREL METAL-DEPENDENT HYDROLASE, PUTATIVE (AFU_ORTHOLOGUE AFUA_1G16240)-RELATED"/>
    <property type="match status" value="1"/>
</dbReference>
<accession>A0A4V4NDF2</accession>
<evidence type="ECO:0000259" key="1">
    <source>
        <dbReference type="Pfam" id="PF04909"/>
    </source>
</evidence>
<dbReference type="Proteomes" id="UP000305883">
    <property type="component" value="Unassembled WGS sequence"/>
</dbReference>
<dbReference type="PANTHER" id="PTHR35563">
    <property type="entry name" value="BARREL METAL-DEPENDENT HYDROLASE, PUTATIVE (AFU_ORTHOLOGUE AFUA_1G16240)-RELATED"/>
    <property type="match status" value="1"/>
</dbReference>
<dbReference type="InterPro" id="IPR006680">
    <property type="entry name" value="Amidohydro-rel"/>
</dbReference>
<sequence>MASLSTKPINRRVLPGLFESCQHRVFNSSFKPTPPPEGSWDSHVHIIDPQKVPFPASVKPPQEATINQAFQNAERLGLPNLVFVQLSTYGNDNTWVLESLKDVGPTRGRGVVAFDPERIDSHTLQQWHDLGVRGVRVNLRSSNTVLSKTEIQTVLRRYAERLRPLKTWSIGLYADMEVLDHVEPLVSELGVKLVLEHFGSPALLPLNPAKQPGWDTLKRMMEDPRVYVKISAPYLFSKDASFSDLESLAKALFRMRNRDGVVFGSDWPHTKSRGWDAKPFMDKVAEWCDGDDELREKLFRGNARGLWDV</sequence>
<dbReference type="Gene3D" id="3.20.20.140">
    <property type="entry name" value="Metal-dependent hydrolases"/>
    <property type="match status" value="1"/>
</dbReference>
<dbReference type="AlphaFoldDB" id="A0A4V4NDF2"/>
<protein>
    <submittedName>
        <fullName evidence="2">2-pyrone-4,6-dicarbaxylate hydrolase</fullName>
    </submittedName>
</protein>
<dbReference type="InterPro" id="IPR032466">
    <property type="entry name" value="Metal_Hydrolase"/>
</dbReference>